<dbReference type="Proteomes" id="UP001432222">
    <property type="component" value="Chromosome"/>
</dbReference>
<sequence length="143" mass="14872">MNADREAASVQVEPPVARRPGDTAPQPGLDEARALELLRRAGVGRVVYTVGALPAVLPVRFRLDPLGGVLLSTAPGSELARAVDGAVIAFEADEVDGADGTGWCVTVLGRAEVRRPSPEPGARAEIRIAPELVVGRHLTPDAA</sequence>
<evidence type="ECO:0000256" key="1">
    <source>
        <dbReference type="SAM" id="MobiDB-lite"/>
    </source>
</evidence>
<keyword evidence="3" id="KW-1185">Reference proteome</keyword>
<dbReference type="SUPFAM" id="SSF50475">
    <property type="entry name" value="FMN-binding split barrel"/>
    <property type="match status" value="1"/>
</dbReference>
<dbReference type="RefSeq" id="WP_328958371.1">
    <property type="nucleotide sequence ID" value="NZ_CP108110.1"/>
</dbReference>
<dbReference type="InterPro" id="IPR024747">
    <property type="entry name" value="Pyridox_Oxase-rel"/>
</dbReference>
<gene>
    <name evidence="2" type="ORF">OHA16_35445</name>
</gene>
<evidence type="ECO:0000313" key="3">
    <source>
        <dbReference type="Proteomes" id="UP001432222"/>
    </source>
</evidence>
<dbReference type="EMBL" id="CP108110">
    <property type="protein sequence ID" value="WUQ87816.1"/>
    <property type="molecule type" value="Genomic_DNA"/>
</dbReference>
<dbReference type="InterPro" id="IPR012349">
    <property type="entry name" value="Split_barrel_FMN-bd"/>
</dbReference>
<protein>
    <submittedName>
        <fullName evidence="2">Pyridoxamine 5'-phosphate oxidase family protein</fullName>
    </submittedName>
</protein>
<dbReference type="Pfam" id="PF12900">
    <property type="entry name" value="Pyridox_ox_2"/>
    <property type="match status" value="1"/>
</dbReference>
<organism evidence="2 3">
    <name type="scientific">Kitasatospora purpeofusca</name>
    <dbReference type="NCBI Taxonomy" id="67352"/>
    <lineage>
        <taxon>Bacteria</taxon>
        <taxon>Bacillati</taxon>
        <taxon>Actinomycetota</taxon>
        <taxon>Actinomycetes</taxon>
        <taxon>Kitasatosporales</taxon>
        <taxon>Streptomycetaceae</taxon>
        <taxon>Kitasatospora</taxon>
    </lineage>
</organism>
<feature type="region of interest" description="Disordered" evidence="1">
    <location>
        <begin position="1"/>
        <end position="28"/>
    </location>
</feature>
<name>A0ABZ1U9V2_9ACTN</name>
<reference evidence="2" key="1">
    <citation type="submission" date="2022-10" db="EMBL/GenBank/DDBJ databases">
        <title>The complete genomes of actinobacterial strains from the NBC collection.</title>
        <authorList>
            <person name="Joergensen T.S."/>
            <person name="Alvarez Arevalo M."/>
            <person name="Sterndorff E.B."/>
            <person name="Faurdal D."/>
            <person name="Vuksanovic O."/>
            <person name="Mourched A.-S."/>
            <person name="Charusanti P."/>
            <person name="Shaw S."/>
            <person name="Blin K."/>
            <person name="Weber T."/>
        </authorList>
    </citation>
    <scope>NUCLEOTIDE SEQUENCE</scope>
    <source>
        <strain evidence="2">NBC_00222</strain>
    </source>
</reference>
<dbReference type="Gene3D" id="2.30.110.10">
    <property type="entry name" value="Electron Transport, Fmn-binding Protein, Chain A"/>
    <property type="match status" value="1"/>
</dbReference>
<accession>A0ABZ1U9V2</accession>
<proteinExistence type="predicted"/>
<evidence type="ECO:0000313" key="2">
    <source>
        <dbReference type="EMBL" id="WUQ87816.1"/>
    </source>
</evidence>